<dbReference type="AlphaFoldDB" id="A0A6C8GGA6"/>
<sequence>MLLYVLIACLVVIFGFYFLLQTRWGADHVSNWISENSGYH</sequence>
<evidence type="ECO:0000313" key="2">
    <source>
        <dbReference type="Proteomes" id="UP000004906"/>
    </source>
</evidence>
<comment type="caution">
    <text evidence="1">The sequence shown here is derived from an EMBL/GenBank/DDBJ whole genome shotgun (WGS) entry which is preliminary data.</text>
</comment>
<proteinExistence type="predicted"/>
<dbReference type="Proteomes" id="UP000004906">
    <property type="component" value="Unassembled WGS sequence"/>
</dbReference>
<feature type="non-terminal residue" evidence="1">
    <location>
        <position position="40"/>
    </location>
</feature>
<gene>
    <name evidence="1" type="ORF">LTSEADE_5219</name>
</gene>
<accession>A0A6C8GGA6</accession>
<name>A0A6C8GGA6_SALET</name>
<dbReference type="EMBL" id="AFCI01001740">
    <property type="protein sequence ID" value="EHC30358.1"/>
    <property type="molecule type" value="Genomic_DNA"/>
</dbReference>
<evidence type="ECO:0000313" key="1">
    <source>
        <dbReference type="EMBL" id="EHC30358.1"/>
    </source>
</evidence>
<protein>
    <submittedName>
        <fullName evidence="1">Exported protein</fullName>
    </submittedName>
</protein>
<organism evidence="1 2">
    <name type="scientific">Salmonella enterica subsp. enterica serovar Adelaide str. A4-669</name>
    <dbReference type="NCBI Taxonomy" id="913063"/>
    <lineage>
        <taxon>Bacteria</taxon>
        <taxon>Pseudomonadati</taxon>
        <taxon>Pseudomonadota</taxon>
        <taxon>Gammaproteobacteria</taxon>
        <taxon>Enterobacterales</taxon>
        <taxon>Enterobacteriaceae</taxon>
        <taxon>Salmonella</taxon>
    </lineage>
</organism>
<reference evidence="1 2" key="1">
    <citation type="journal article" date="2011" name="BMC Genomics">
        <title>Genome sequencing reveals diversification of virulence factor content and possible host adaptation in distinct subpopulations of Salmonella enterica.</title>
        <authorList>
            <person name="den Bakker H.C."/>
            <person name="Moreno Switt A.I."/>
            <person name="Govoni G."/>
            <person name="Cummings C.A."/>
            <person name="Ranieri M.L."/>
            <person name="Degoricija L."/>
            <person name="Hoelzer K."/>
            <person name="Rodriguez-Rivera L.D."/>
            <person name="Brown S."/>
            <person name="Bolchacova E."/>
            <person name="Furtado M.R."/>
            <person name="Wiedmann M."/>
        </authorList>
    </citation>
    <scope>NUCLEOTIDE SEQUENCE [LARGE SCALE GENOMIC DNA]</scope>
    <source>
        <strain evidence="1 2">A4-669</strain>
    </source>
</reference>